<evidence type="ECO:0000256" key="5">
    <source>
        <dbReference type="ARBA" id="ARBA00023163"/>
    </source>
</evidence>
<dbReference type="RefSeq" id="WP_186974926.1">
    <property type="nucleotide sequence ID" value="NZ_JACOOH010000001.1"/>
</dbReference>
<sequence>MPEEKFEHIFKSYYSDIYNFIYHYIMNRDDTEDLVQDVFICFFEKYQTIPEEINTKQYLLAMSKNRCISFLRHKNVIDRNNLKYFESLVFSTTSEYDTTYDDLFTKLNLAMDNLSDLQKRIVEMKLAGKNYDEISNELNVTHSQVHKNIKKAYTKIRTYIGKNPDKSIHCLLFYLFFHSF</sequence>
<dbReference type="SUPFAM" id="SSF88659">
    <property type="entry name" value="Sigma3 and sigma4 domains of RNA polymerase sigma factors"/>
    <property type="match status" value="1"/>
</dbReference>
<dbReference type="NCBIfam" id="TIGR02937">
    <property type="entry name" value="sigma70-ECF"/>
    <property type="match status" value="1"/>
</dbReference>
<dbReference type="InterPro" id="IPR036388">
    <property type="entry name" value="WH-like_DNA-bd_sf"/>
</dbReference>
<evidence type="ECO:0000313" key="7">
    <source>
        <dbReference type="EMBL" id="MBC5620128.1"/>
    </source>
</evidence>
<accession>A0ABR7CWS7</accession>
<protein>
    <submittedName>
        <fullName evidence="7">Sigma-70 family RNA polymerase sigma factor</fullName>
    </submittedName>
</protein>
<proteinExistence type="inferred from homology"/>
<evidence type="ECO:0000256" key="4">
    <source>
        <dbReference type="ARBA" id="ARBA00023125"/>
    </source>
</evidence>
<evidence type="ECO:0000256" key="2">
    <source>
        <dbReference type="ARBA" id="ARBA00023015"/>
    </source>
</evidence>
<dbReference type="InterPro" id="IPR039425">
    <property type="entry name" value="RNA_pol_sigma-70-like"/>
</dbReference>
<dbReference type="Gene3D" id="1.10.10.10">
    <property type="entry name" value="Winged helix-like DNA-binding domain superfamily/Winged helix DNA-binding domain"/>
    <property type="match status" value="1"/>
</dbReference>
<dbReference type="SUPFAM" id="SSF88946">
    <property type="entry name" value="Sigma2 domain of RNA polymerase sigma factors"/>
    <property type="match status" value="1"/>
</dbReference>
<dbReference type="InterPro" id="IPR014284">
    <property type="entry name" value="RNA_pol_sigma-70_dom"/>
</dbReference>
<keyword evidence="4" id="KW-0238">DNA-binding</keyword>
<dbReference type="EMBL" id="JACOOH010000001">
    <property type="protein sequence ID" value="MBC5620128.1"/>
    <property type="molecule type" value="Genomic_DNA"/>
</dbReference>
<dbReference type="InterPro" id="IPR013325">
    <property type="entry name" value="RNA_pol_sigma_r2"/>
</dbReference>
<comment type="similarity">
    <text evidence="1">Belongs to the sigma-70 factor family. ECF subfamily.</text>
</comment>
<dbReference type="Pfam" id="PF04542">
    <property type="entry name" value="Sigma70_r2"/>
    <property type="match status" value="1"/>
</dbReference>
<dbReference type="PANTHER" id="PTHR43133">
    <property type="entry name" value="RNA POLYMERASE ECF-TYPE SIGMA FACTO"/>
    <property type="match status" value="1"/>
</dbReference>
<keyword evidence="2" id="KW-0805">Transcription regulation</keyword>
<comment type="caution">
    <text evidence="7">The sequence shown here is derived from an EMBL/GenBank/DDBJ whole genome shotgun (WGS) entry which is preliminary data.</text>
</comment>
<gene>
    <name evidence="7" type="ORF">H8S64_03340</name>
</gene>
<reference evidence="7 8" key="1">
    <citation type="submission" date="2020-08" db="EMBL/GenBank/DDBJ databases">
        <title>Genome public.</title>
        <authorList>
            <person name="Liu C."/>
            <person name="Sun Q."/>
        </authorList>
    </citation>
    <scope>NUCLEOTIDE SEQUENCE [LARGE SCALE GENOMIC DNA]</scope>
    <source>
        <strain evidence="7 8">NSJ-56</strain>
    </source>
</reference>
<dbReference type="InterPro" id="IPR013324">
    <property type="entry name" value="RNA_pol_sigma_r3/r4-like"/>
</dbReference>
<evidence type="ECO:0000256" key="1">
    <source>
        <dbReference type="ARBA" id="ARBA00010641"/>
    </source>
</evidence>
<evidence type="ECO:0000313" key="8">
    <source>
        <dbReference type="Proteomes" id="UP000646484"/>
    </source>
</evidence>
<dbReference type="Proteomes" id="UP000646484">
    <property type="component" value="Unassembled WGS sequence"/>
</dbReference>
<feature type="domain" description="RNA polymerase sigma-70 region 2" evidence="6">
    <location>
        <begin position="10"/>
        <end position="74"/>
    </location>
</feature>
<dbReference type="InterPro" id="IPR007627">
    <property type="entry name" value="RNA_pol_sigma70_r2"/>
</dbReference>
<evidence type="ECO:0000256" key="3">
    <source>
        <dbReference type="ARBA" id="ARBA00023082"/>
    </source>
</evidence>
<keyword evidence="8" id="KW-1185">Reference proteome</keyword>
<dbReference type="PANTHER" id="PTHR43133:SF8">
    <property type="entry name" value="RNA POLYMERASE SIGMA FACTOR HI_1459-RELATED"/>
    <property type="match status" value="1"/>
</dbReference>
<evidence type="ECO:0000259" key="6">
    <source>
        <dbReference type="Pfam" id="PF04542"/>
    </source>
</evidence>
<name>A0ABR7CWS7_9BACT</name>
<keyword evidence="3" id="KW-0731">Sigma factor</keyword>
<dbReference type="Gene3D" id="1.10.1740.10">
    <property type="match status" value="1"/>
</dbReference>
<keyword evidence="5" id="KW-0804">Transcription</keyword>
<organism evidence="7 8">
    <name type="scientific">Butyricimonas hominis</name>
    <dbReference type="NCBI Taxonomy" id="2763032"/>
    <lineage>
        <taxon>Bacteria</taxon>
        <taxon>Pseudomonadati</taxon>
        <taxon>Bacteroidota</taxon>
        <taxon>Bacteroidia</taxon>
        <taxon>Bacteroidales</taxon>
        <taxon>Odoribacteraceae</taxon>
        <taxon>Butyricimonas</taxon>
    </lineage>
</organism>